<feature type="transmembrane region" description="Helical" evidence="3">
    <location>
        <begin position="171"/>
        <end position="192"/>
    </location>
</feature>
<dbReference type="OrthoDB" id="9812260at2"/>
<feature type="transmembrane region" description="Helical" evidence="3">
    <location>
        <begin position="279"/>
        <end position="299"/>
    </location>
</feature>
<dbReference type="AlphaFoldDB" id="A0A285R6N8"/>
<dbReference type="Proteomes" id="UP000219331">
    <property type="component" value="Unassembled WGS sequence"/>
</dbReference>
<keyword evidence="6" id="KW-1185">Reference proteome</keyword>
<organism evidence="5 6">
    <name type="scientific">Stappia indica</name>
    <dbReference type="NCBI Taxonomy" id="538381"/>
    <lineage>
        <taxon>Bacteria</taxon>
        <taxon>Pseudomonadati</taxon>
        <taxon>Pseudomonadota</taxon>
        <taxon>Alphaproteobacteria</taxon>
        <taxon>Hyphomicrobiales</taxon>
        <taxon>Stappiaceae</taxon>
        <taxon>Stappia</taxon>
    </lineage>
</organism>
<dbReference type="STRING" id="538381.GCA_001696535_01352"/>
<dbReference type="PANTHER" id="PTHR45138:SF9">
    <property type="entry name" value="DIGUANYLATE CYCLASE DGCM-RELATED"/>
    <property type="match status" value="1"/>
</dbReference>
<evidence type="ECO:0000259" key="4">
    <source>
        <dbReference type="PROSITE" id="PS50887"/>
    </source>
</evidence>
<keyword evidence="3" id="KW-0812">Transmembrane</keyword>
<proteinExistence type="predicted"/>
<dbReference type="InterPro" id="IPR050469">
    <property type="entry name" value="Diguanylate_Cyclase"/>
</dbReference>
<evidence type="ECO:0000256" key="3">
    <source>
        <dbReference type="SAM" id="Phobius"/>
    </source>
</evidence>
<dbReference type="CDD" id="cd01949">
    <property type="entry name" value="GGDEF"/>
    <property type="match status" value="1"/>
</dbReference>
<feature type="transmembrane region" description="Helical" evidence="3">
    <location>
        <begin position="252"/>
        <end position="273"/>
    </location>
</feature>
<feature type="transmembrane region" description="Helical" evidence="3">
    <location>
        <begin position="204"/>
        <end position="222"/>
    </location>
</feature>
<dbReference type="FunFam" id="3.30.70.270:FF:000001">
    <property type="entry name" value="Diguanylate cyclase domain protein"/>
    <property type="match status" value="1"/>
</dbReference>
<feature type="transmembrane region" description="Helical" evidence="3">
    <location>
        <begin position="127"/>
        <end position="151"/>
    </location>
</feature>
<dbReference type="SUPFAM" id="SSF55073">
    <property type="entry name" value="Nucleotide cyclase"/>
    <property type="match status" value="1"/>
</dbReference>
<keyword evidence="3" id="KW-1133">Transmembrane helix</keyword>
<feature type="transmembrane region" description="Helical" evidence="3">
    <location>
        <begin position="20"/>
        <end position="40"/>
    </location>
</feature>
<dbReference type="Pfam" id="PF00990">
    <property type="entry name" value="GGDEF"/>
    <property type="match status" value="1"/>
</dbReference>
<dbReference type="InterPro" id="IPR043128">
    <property type="entry name" value="Rev_trsase/Diguanyl_cyclase"/>
</dbReference>
<dbReference type="SMART" id="SM00267">
    <property type="entry name" value="GGDEF"/>
    <property type="match status" value="1"/>
</dbReference>
<dbReference type="NCBIfam" id="TIGR00254">
    <property type="entry name" value="GGDEF"/>
    <property type="match status" value="1"/>
</dbReference>
<evidence type="ECO:0000313" key="6">
    <source>
        <dbReference type="Proteomes" id="UP000219331"/>
    </source>
</evidence>
<gene>
    <name evidence="5" type="ORF">SAMN05421512_101273</name>
</gene>
<dbReference type="InterPro" id="IPR029787">
    <property type="entry name" value="Nucleotide_cyclase"/>
</dbReference>
<accession>A0A285R6N8</accession>
<dbReference type="InterPro" id="IPR000160">
    <property type="entry name" value="GGDEF_dom"/>
</dbReference>
<dbReference type="Gene3D" id="3.30.70.270">
    <property type="match status" value="1"/>
</dbReference>
<evidence type="ECO:0000256" key="1">
    <source>
        <dbReference type="ARBA" id="ARBA00012528"/>
    </source>
</evidence>
<feature type="transmembrane region" description="Helical" evidence="3">
    <location>
        <begin position="47"/>
        <end position="65"/>
    </location>
</feature>
<dbReference type="EMBL" id="OBML01000001">
    <property type="protein sequence ID" value="SOB89438.1"/>
    <property type="molecule type" value="Genomic_DNA"/>
</dbReference>
<evidence type="ECO:0000313" key="5">
    <source>
        <dbReference type="EMBL" id="SOB89438.1"/>
    </source>
</evidence>
<sequence length="479" mass="50385">MSLSVETSPEGKVAGRHGAGALATPLMIGLVVLAACLFGIYTRPADFLATLWPANAILLAMIIRMPGAARPTTWICAAVGYVSADLLTGSSFTMTAVLTAANMFGVAVGYAVHLWHPDRIRSLREPASVLWLAFVAAAAAASAGLFGMLANPLLFQRSVAAGWSFWFATEFVNYVTILPVLLSAPPPAILAARWKTSRLAIRGADILPVLAVIAAGGAAALIGGAGSVAFPVPALLWCAIVYPIFPTAALTLISGVWTLAAVSTGLVGSQFVPDNEIDLVSVRLGISLVALAPIMLACVMQSRNELLARLHHMAMHDPLTGARNRISFRATAEHILQERRDAPFALMMIDLDHFKAVNDRFGHAAGDKALASFGEHARACLRADDLLGRLGGEEFAILVSNCSPQHAVGLAERMRNLVRTPIALENGGSLEVTASIGLLVIQPGDGRSIDELLPVADKLLYAAKEKGRNRVETGGAATA</sequence>
<feature type="domain" description="GGDEF" evidence="4">
    <location>
        <begin position="342"/>
        <end position="476"/>
    </location>
</feature>
<dbReference type="GO" id="GO:1902201">
    <property type="term" value="P:negative regulation of bacterial-type flagellum-dependent cell motility"/>
    <property type="evidence" value="ECO:0007669"/>
    <property type="project" value="TreeGrafter"/>
</dbReference>
<dbReference type="GO" id="GO:0043709">
    <property type="term" value="P:cell adhesion involved in single-species biofilm formation"/>
    <property type="evidence" value="ECO:0007669"/>
    <property type="project" value="TreeGrafter"/>
</dbReference>
<comment type="catalytic activity">
    <reaction evidence="2">
        <text>2 GTP = 3',3'-c-di-GMP + 2 diphosphate</text>
        <dbReference type="Rhea" id="RHEA:24898"/>
        <dbReference type="ChEBI" id="CHEBI:33019"/>
        <dbReference type="ChEBI" id="CHEBI:37565"/>
        <dbReference type="ChEBI" id="CHEBI:58805"/>
        <dbReference type="EC" id="2.7.7.65"/>
    </reaction>
</comment>
<dbReference type="EC" id="2.7.7.65" evidence="1"/>
<keyword evidence="3" id="KW-0472">Membrane</keyword>
<dbReference type="PROSITE" id="PS50887">
    <property type="entry name" value="GGDEF"/>
    <property type="match status" value="1"/>
</dbReference>
<reference evidence="5 6" key="1">
    <citation type="submission" date="2017-08" db="EMBL/GenBank/DDBJ databases">
        <authorList>
            <person name="de Groot N.N."/>
        </authorList>
    </citation>
    <scope>NUCLEOTIDE SEQUENCE [LARGE SCALE GENOMIC DNA]</scope>
    <source>
        <strain evidence="5 6">USBA 352</strain>
    </source>
</reference>
<evidence type="ECO:0000256" key="2">
    <source>
        <dbReference type="ARBA" id="ARBA00034247"/>
    </source>
</evidence>
<dbReference type="GO" id="GO:0005886">
    <property type="term" value="C:plasma membrane"/>
    <property type="evidence" value="ECO:0007669"/>
    <property type="project" value="TreeGrafter"/>
</dbReference>
<dbReference type="PANTHER" id="PTHR45138">
    <property type="entry name" value="REGULATORY COMPONENTS OF SENSORY TRANSDUCTION SYSTEM"/>
    <property type="match status" value="1"/>
</dbReference>
<feature type="transmembrane region" description="Helical" evidence="3">
    <location>
        <begin position="92"/>
        <end position="115"/>
    </location>
</feature>
<dbReference type="GO" id="GO:0052621">
    <property type="term" value="F:diguanylate cyclase activity"/>
    <property type="evidence" value="ECO:0007669"/>
    <property type="project" value="UniProtKB-EC"/>
</dbReference>
<name>A0A285R6N8_9HYPH</name>
<protein>
    <recommendedName>
        <fullName evidence="1">diguanylate cyclase</fullName>
        <ecNumber evidence="1">2.7.7.65</ecNumber>
    </recommendedName>
</protein>